<evidence type="ECO:0000256" key="3">
    <source>
        <dbReference type="ARBA" id="ARBA00011738"/>
    </source>
</evidence>
<dbReference type="PANTHER" id="PTHR11010">
    <property type="entry name" value="PROTEASE S28 PRO-X CARBOXYPEPTIDASE-RELATED"/>
    <property type="match status" value="1"/>
</dbReference>
<dbReference type="GO" id="GO:0008239">
    <property type="term" value="F:dipeptidyl-peptidase activity"/>
    <property type="evidence" value="ECO:0007669"/>
    <property type="project" value="TreeGrafter"/>
</dbReference>
<evidence type="ECO:0000256" key="1">
    <source>
        <dbReference type="ARBA" id="ARBA00004371"/>
    </source>
</evidence>
<keyword evidence="9" id="KW-1015">Disulfide bond</keyword>
<evidence type="ECO:0000256" key="14">
    <source>
        <dbReference type="ARBA" id="ARBA00066456"/>
    </source>
</evidence>
<dbReference type="EC" id="3.4.16.2" evidence="14"/>
<keyword evidence="11" id="KW-0458">Lysosome</keyword>
<dbReference type="AlphaFoldDB" id="A0A8T0F6Y2"/>
<dbReference type="SUPFAM" id="SSF53474">
    <property type="entry name" value="alpha/beta-Hydrolases"/>
    <property type="match status" value="1"/>
</dbReference>
<comment type="caution">
    <text evidence="19">The sequence shown here is derived from an EMBL/GenBank/DDBJ whole genome shotgun (WGS) entry which is preliminary data.</text>
</comment>
<reference evidence="19" key="1">
    <citation type="journal article" date="2020" name="bioRxiv">
        <title>Chromosome-level reference genome of the European wasp spider Argiope bruennichi: a resource for studies on range expansion and evolutionary adaptation.</title>
        <authorList>
            <person name="Sheffer M.M."/>
            <person name="Hoppe A."/>
            <person name="Krehenwinkel H."/>
            <person name="Uhl G."/>
            <person name="Kuss A.W."/>
            <person name="Jensen L."/>
            <person name="Jensen C."/>
            <person name="Gillespie R.G."/>
            <person name="Hoff K.J."/>
            <person name="Prost S."/>
        </authorList>
    </citation>
    <scope>NUCLEOTIDE SEQUENCE</scope>
</reference>
<evidence type="ECO:0000256" key="18">
    <source>
        <dbReference type="SAM" id="SignalP"/>
    </source>
</evidence>
<dbReference type="Pfam" id="PF05577">
    <property type="entry name" value="Peptidase_S28"/>
    <property type="match status" value="1"/>
</dbReference>
<dbReference type="PANTHER" id="PTHR11010:SF38">
    <property type="entry name" value="LYSOSOMAL PRO-X CARBOXYPEPTIDASE"/>
    <property type="match status" value="1"/>
</dbReference>
<evidence type="ECO:0000256" key="11">
    <source>
        <dbReference type="ARBA" id="ARBA00023228"/>
    </source>
</evidence>
<evidence type="ECO:0000313" key="20">
    <source>
        <dbReference type="Proteomes" id="UP000807504"/>
    </source>
</evidence>
<dbReference type="EMBL" id="JABXBU010000030">
    <property type="protein sequence ID" value="KAF8785189.1"/>
    <property type="molecule type" value="Genomic_DNA"/>
</dbReference>
<evidence type="ECO:0000313" key="19">
    <source>
        <dbReference type="EMBL" id="KAF8785189.1"/>
    </source>
</evidence>
<organism evidence="19 20">
    <name type="scientific">Argiope bruennichi</name>
    <name type="common">Wasp spider</name>
    <name type="synonym">Aranea bruennichi</name>
    <dbReference type="NCBI Taxonomy" id="94029"/>
    <lineage>
        <taxon>Eukaryota</taxon>
        <taxon>Metazoa</taxon>
        <taxon>Ecdysozoa</taxon>
        <taxon>Arthropoda</taxon>
        <taxon>Chelicerata</taxon>
        <taxon>Arachnida</taxon>
        <taxon>Araneae</taxon>
        <taxon>Araneomorphae</taxon>
        <taxon>Entelegynae</taxon>
        <taxon>Araneoidea</taxon>
        <taxon>Araneidae</taxon>
        <taxon>Argiope</taxon>
    </lineage>
</organism>
<evidence type="ECO:0000256" key="4">
    <source>
        <dbReference type="ARBA" id="ARBA00022645"/>
    </source>
</evidence>
<reference evidence="19" key="2">
    <citation type="submission" date="2020-06" db="EMBL/GenBank/DDBJ databases">
        <authorList>
            <person name="Sheffer M."/>
        </authorList>
    </citation>
    <scope>NUCLEOTIDE SEQUENCE</scope>
</reference>
<dbReference type="InterPro" id="IPR042269">
    <property type="entry name" value="Ser_carbopepase_S28_SKS"/>
</dbReference>
<evidence type="ECO:0000256" key="16">
    <source>
        <dbReference type="ARBA" id="ARBA00076475"/>
    </source>
</evidence>
<dbReference type="GO" id="GO:0006508">
    <property type="term" value="P:proteolysis"/>
    <property type="evidence" value="ECO:0007669"/>
    <property type="project" value="UniProtKB-KW"/>
</dbReference>
<keyword evidence="20" id="KW-1185">Reference proteome</keyword>
<evidence type="ECO:0000256" key="6">
    <source>
        <dbReference type="ARBA" id="ARBA00022729"/>
    </source>
</evidence>
<feature type="signal peptide" evidence="18">
    <location>
        <begin position="1"/>
        <end position="18"/>
    </location>
</feature>
<name>A0A8T0F6Y2_ARGBR</name>
<keyword evidence="5" id="KW-0645">Protease</keyword>
<evidence type="ECO:0000256" key="7">
    <source>
        <dbReference type="ARBA" id="ARBA00022801"/>
    </source>
</evidence>
<evidence type="ECO:0000256" key="17">
    <source>
        <dbReference type="ARBA" id="ARBA00076608"/>
    </source>
</evidence>
<dbReference type="Gene3D" id="1.20.120.980">
    <property type="entry name" value="Serine carboxypeptidase S28, SKS domain"/>
    <property type="match status" value="1"/>
</dbReference>
<dbReference type="Gene3D" id="3.40.50.1820">
    <property type="entry name" value="alpha/beta hydrolase"/>
    <property type="match status" value="1"/>
</dbReference>
<evidence type="ECO:0000256" key="12">
    <source>
        <dbReference type="ARBA" id="ARBA00052013"/>
    </source>
</evidence>
<dbReference type="InterPro" id="IPR029058">
    <property type="entry name" value="AB_hydrolase_fold"/>
</dbReference>
<proteinExistence type="inferred from homology"/>
<comment type="subcellular location">
    <subcellularLocation>
        <location evidence="1">Lysosome</location>
    </subcellularLocation>
</comment>
<accession>A0A8T0F6Y2</accession>
<keyword evidence="10" id="KW-0325">Glycoprotein</keyword>
<dbReference type="FunFam" id="1.20.120.980:FF:000002">
    <property type="entry name" value="lysosomal Pro-X carboxypeptidase"/>
    <property type="match status" value="1"/>
</dbReference>
<protein>
    <recommendedName>
        <fullName evidence="15">Lysosomal Pro-X carboxypeptidase</fullName>
        <ecNumber evidence="14">3.4.16.2</ecNumber>
    </recommendedName>
    <alternativeName>
        <fullName evidence="17">Proline carboxypeptidase</fullName>
    </alternativeName>
    <alternativeName>
        <fullName evidence="16">Prolylcarboxypeptidase</fullName>
    </alternativeName>
</protein>
<dbReference type="InterPro" id="IPR008758">
    <property type="entry name" value="Peptidase_S28"/>
</dbReference>
<evidence type="ECO:0000256" key="13">
    <source>
        <dbReference type="ARBA" id="ARBA00059701"/>
    </source>
</evidence>
<comment type="catalytic activity">
    <reaction evidence="12">
        <text>Cleavage of a -Pro-|-Xaa bond to release a C-terminal amino acid.</text>
        <dbReference type="EC" id="3.4.16.2"/>
    </reaction>
</comment>
<sequence length="462" mass="51939">MLKFFILLCSTLFLRCTCNLLEYEELYFTQQVDHFGFTTNKTYEQRYLANYKYYNPVNGSIFFYTGNEGVIDVFVNNTGFMEEIAPEFSAAVIFAEHRYYGKSLPFGNHSFDNNTVKGYLSSQQALADFANLIYYLKNKLPGGNKAPVVAFGGSYGGMLAAWIRIKYPHLVNGALASSAPILLFTNEASCYNYPAIITKDFMKSGISCAKNIRRSWEVIRKIGKSDSGAKFLSETFKTCQLIRPSNISLFVDWVSSTWESLAMTDYPYPTNFLNPLPGNPINVSCQFLLDESVDDETLVINIYKAASVFLNYTGNTKCNDVFQTTGPSIDSGLWDYQTCTELVEPVCSSGTTDMFEPRPWNFTEFSENCWKQFQVRPIPNVASVMYGGTNIISSSNIIFTNGKLDPWSGSGILQSLSDTLIAIVMDGAAHHLELRSSNPADPDSVKNARIVIRRWIHKWTSK</sequence>
<dbReference type="GO" id="GO:0005764">
    <property type="term" value="C:lysosome"/>
    <property type="evidence" value="ECO:0007669"/>
    <property type="project" value="UniProtKB-SubCell"/>
</dbReference>
<keyword evidence="4 19" id="KW-0121">Carboxypeptidase</keyword>
<gene>
    <name evidence="19" type="ORF">HNY73_010763</name>
</gene>
<evidence type="ECO:0000256" key="5">
    <source>
        <dbReference type="ARBA" id="ARBA00022670"/>
    </source>
</evidence>
<keyword evidence="8" id="KW-0865">Zymogen</keyword>
<dbReference type="Proteomes" id="UP000807504">
    <property type="component" value="Unassembled WGS sequence"/>
</dbReference>
<evidence type="ECO:0000256" key="10">
    <source>
        <dbReference type="ARBA" id="ARBA00023180"/>
    </source>
</evidence>
<comment type="similarity">
    <text evidence="2">Belongs to the peptidase S28 family.</text>
</comment>
<comment type="function">
    <text evidence="13">Cleaves C-terminal amino acids linked to proline in peptides such as angiotensin II, III and des-Arg9-bradykinin. This cleavage occurs at acidic pH, but enzymatic activity is retained with some substrates at neutral pH.</text>
</comment>
<keyword evidence="7" id="KW-0378">Hydrolase</keyword>
<dbReference type="GO" id="GO:0004185">
    <property type="term" value="F:serine-type carboxypeptidase activity"/>
    <property type="evidence" value="ECO:0007669"/>
    <property type="project" value="UniProtKB-EC"/>
</dbReference>
<keyword evidence="6 18" id="KW-0732">Signal</keyword>
<evidence type="ECO:0000256" key="9">
    <source>
        <dbReference type="ARBA" id="ARBA00023157"/>
    </source>
</evidence>
<evidence type="ECO:0000256" key="8">
    <source>
        <dbReference type="ARBA" id="ARBA00023145"/>
    </source>
</evidence>
<evidence type="ECO:0000256" key="15">
    <source>
        <dbReference type="ARBA" id="ARBA00073691"/>
    </source>
</evidence>
<evidence type="ECO:0000256" key="2">
    <source>
        <dbReference type="ARBA" id="ARBA00011079"/>
    </source>
</evidence>
<comment type="subunit">
    <text evidence="3">Homodimer.</text>
</comment>
<feature type="chain" id="PRO_5035936409" description="Lysosomal Pro-X carboxypeptidase" evidence="18">
    <location>
        <begin position="19"/>
        <end position="462"/>
    </location>
</feature>